<evidence type="ECO:0000313" key="1">
    <source>
        <dbReference type="EMBL" id="KAI4343017.1"/>
    </source>
</evidence>
<sequence length="262" mass="28546">MALHACDGKFPFSYGRNCCDGPGSGDHFGGESSSVSRSLVLDNERGGLVKAPTASRSEKKAGVSKEKALAALRSHSEAERRRRERINSHLATLRGLVPRTDKMDKATLLAEVISQVKELKKKAAEASRGLLIPTDSDEVVVSVEQCDDALGNRSVHFRATICCEHHPQLFTDLRRAVGSLQLKVTKTEVSTLENRLKNAFVFSSCGEELWRDVNAQRALAGSIHRALSSVSAKASDPPEYSPMSTVPSKKRRHSVYDSSSLS</sequence>
<name>A0ACB9P266_9MYRT</name>
<gene>
    <name evidence="1" type="ORF">MLD38_027567</name>
</gene>
<accession>A0ACB9P266</accession>
<dbReference type="Proteomes" id="UP001057402">
    <property type="component" value="Chromosome 7"/>
</dbReference>
<reference evidence="2" key="1">
    <citation type="journal article" date="2023" name="Front. Plant Sci.">
        <title>Chromosomal-level genome assembly of Melastoma candidum provides insights into trichome evolution.</title>
        <authorList>
            <person name="Zhong Y."/>
            <person name="Wu W."/>
            <person name="Sun C."/>
            <person name="Zou P."/>
            <person name="Liu Y."/>
            <person name="Dai S."/>
            <person name="Zhou R."/>
        </authorList>
    </citation>
    <scope>NUCLEOTIDE SEQUENCE [LARGE SCALE GENOMIC DNA]</scope>
</reference>
<proteinExistence type="predicted"/>
<evidence type="ECO:0000313" key="2">
    <source>
        <dbReference type="Proteomes" id="UP001057402"/>
    </source>
</evidence>
<protein>
    <submittedName>
        <fullName evidence="1">Uncharacterized protein</fullName>
    </submittedName>
</protein>
<organism evidence="1 2">
    <name type="scientific">Melastoma candidum</name>
    <dbReference type="NCBI Taxonomy" id="119954"/>
    <lineage>
        <taxon>Eukaryota</taxon>
        <taxon>Viridiplantae</taxon>
        <taxon>Streptophyta</taxon>
        <taxon>Embryophyta</taxon>
        <taxon>Tracheophyta</taxon>
        <taxon>Spermatophyta</taxon>
        <taxon>Magnoliopsida</taxon>
        <taxon>eudicotyledons</taxon>
        <taxon>Gunneridae</taxon>
        <taxon>Pentapetalae</taxon>
        <taxon>rosids</taxon>
        <taxon>malvids</taxon>
        <taxon>Myrtales</taxon>
        <taxon>Melastomataceae</taxon>
        <taxon>Melastomatoideae</taxon>
        <taxon>Melastomateae</taxon>
        <taxon>Melastoma</taxon>
    </lineage>
</organism>
<dbReference type="EMBL" id="CM042886">
    <property type="protein sequence ID" value="KAI4343017.1"/>
    <property type="molecule type" value="Genomic_DNA"/>
</dbReference>
<comment type="caution">
    <text evidence="1">The sequence shown here is derived from an EMBL/GenBank/DDBJ whole genome shotgun (WGS) entry which is preliminary data.</text>
</comment>
<keyword evidence="2" id="KW-1185">Reference proteome</keyword>